<accession>A0A1C3E427</accession>
<dbReference type="Pfam" id="PF22725">
    <property type="entry name" value="GFO_IDH_MocA_C3"/>
    <property type="match status" value="1"/>
</dbReference>
<dbReference type="Gene3D" id="3.30.360.10">
    <property type="entry name" value="Dihydrodipicolinate Reductase, domain 2"/>
    <property type="match status" value="1"/>
</dbReference>
<dbReference type="InterPro" id="IPR000683">
    <property type="entry name" value="Gfo/Idh/MocA-like_OxRdtase_N"/>
</dbReference>
<proteinExistence type="predicted"/>
<feature type="domain" description="Gfo/Idh/MocA-like oxidoreductase N-terminal" evidence="1">
    <location>
        <begin position="5"/>
        <end position="119"/>
    </location>
</feature>
<dbReference type="PANTHER" id="PTHR43249:SF1">
    <property type="entry name" value="D-GLUCOSIDE 3-DEHYDROGENASE"/>
    <property type="match status" value="1"/>
</dbReference>
<dbReference type="SUPFAM" id="SSF51735">
    <property type="entry name" value="NAD(P)-binding Rossmann-fold domains"/>
    <property type="match status" value="1"/>
</dbReference>
<dbReference type="GO" id="GO:0000166">
    <property type="term" value="F:nucleotide binding"/>
    <property type="evidence" value="ECO:0007669"/>
    <property type="project" value="InterPro"/>
</dbReference>
<evidence type="ECO:0000313" key="3">
    <source>
        <dbReference type="EMBL" id="ODA27987.1"/>
    </source>
</evidence>
<dbReference type="SUPFAM" id="SSF55347">
    <property type="entry name" value="Glyceraldehyde-3-phosphate dehydrogenase-like, C-terminal domain"/>
    <property type="match status" value="1"/>
</dbReference>
<dbReference type="AlphaFoldDB" id="A0A1C3E427"/>
<dbReference type="STRING" id="1841610.A6X21_14045"/>
<evidence type="ECO:0000313" key="4">
    <source>
        <dbReference type="Proteomes" id="UP000094828"/>
    </source>
</evidence>
<name>A0A1C3E427_9PLAN</name>
<feature type="domain" description="GFO/IDH/MocA-like oxidoreductase" evidence="2">
    <location>
        <begin position="132"/>
        <end position="254"/>
    </location>
</feature>
<gene>
    <name evidence="3" type="ORF">A6X21_14045</name>
</gene>
<dbReference type="RefSeq" id="WP_068853020.1">
    <property type="nucleotide sequence ID" value="NZ_LYDR01000158.1"/>
</dbReference>
<protein>
    <submittedName>
        <fullName evidence="3">Oxidoreductase</fullName>
    </submittedName>
</protein>
<comment type="caution">
    <text evidence="3">The sequence shown here is derived from an EMBL/GenBank/DDBJ whole genome shotgun (WGS) entry which is preliminary data.</text>
</comment>
<dbReference type="InterPro" id="IPR055170">
    <property type="entry name" value="GFO_IDH_MocA-like_dom"/>
</dbReference>
<dbReference type="PANTHER" id="PTHR43249">
    <property type="entry name" value="UDP-N-ACETYL-2-AMINO-2-DEOXY-D-GLUCURONATE OXIDASE"/>
    <property type="match status" value="1"/>
</dbReference>
<dbReference type="EMBL" id="LYDR01000158">
    <property type="protein sequence ID" value="ODA27987.1"/>
    <property type="molecule type" value="Genomic_DNA"/>
</dbReference>
<reference evidence="3 4" key="1">
    <citation type="submission" date="2016-05" db="EMBL/GenBank/DDBJ databases">
        <title>Genomic and physiological characterization of Planctopirus sp. isolated from fresh water lake.</title>
        <authorList>
            <person name="Subhash Y."/>
            <person name="Ramana C."/>
        </authorList>
    </citation>
    <scope>NUCLEOTIDE SEQUENCE [LARGE SCALE GENOMIC DNA]</scope>
    <source>
        <strain evidence="3 4">JC280</strain>
    </source>
</reference>
<organism evidence="3 4">
    <name type="scientific">Planctopirus hydrillae</name>
    <dbReference type="NCBI Taxonomy" id="1841610"/>
    <lineage>
        <taxon>Bacteria</taxon>
        <taxon>Pseudomonadati</taxon>
        <taxon>Planctomycetota</taxon>
        <taxon>Planctomycetia</taxon>
        <taxon>Planctomycetales</taxon>
        <taxon>Planctomycetaceae</taxon>
        <taxon>Planctopirus</taxon>
    </lineage>
</organism>
<evidence type="ECO:0000259" key="1">
    <source>
        <dbReference type="Pfam" id="PF01408"/>
    </source>
</evidence>
<dbReference type="Gene3D" id="3.40.50.720">
    <property type="entry name" value="NAD(P)-binding Rossmann-like Domain"/>
    <property type="match status" value="1"/>
</dbReference>
<evidence type="ECO:0000259" key="2">
    <source>
        <dbReference type="Pfam" id="PF22725"/>
    </source>
</evidence>
<sequence length="359" mass="38740">MSQIGFGIIGCGMIAHFHAKAIKSIRGASLKACYNSTPSKAVSFAEEHGGVACSTIEELLSRPDVDIVCVCTPSGAHLEPAVAAANAKKHVVVEKPLEISLKRCDAIIEACTRNNVQLCAIFPSRFSPANLALKQAIDEGRFGRLTLGDTYVKWWRSQEYYDSGAWRGTWALDGGGAYMNQAIHNVDLLYWLMGDVDTVSGITSTLAHDRIEVEDVGVATLKFKNGALGVIEATTSAWPGLLKRTEIHGTTGSAIIEQDQITLWNFAKPKAKDAALLEKYGKNSAISGGASDPKAISFQNHAEQLKDFIAAIKTGRTPKVTGAEGRKSVEMILAIYQSSWSGKQVQLPLAKDPRRPAKK</sequence>
<dbReference type="Pfam" id="PF01408">
    <property type="entry name" value="GFO_IDH_MocA"/>
    <property type="match status" value="1"/>
</dbReference>
<keyword evidence="4" id="KW-1185">Reference proteome</keyword>
<dbReference type="Proteomes" id="UP000094828">
    <property type="component" value="Unassembled WGS sequence"/>
</dbReference>
<dbReference type="OrthoDB" id="9815825at2"/>
<dbReference type="InterPro" id="IPR052515">
    <property type="entry name" value="Gfo/Idh/MocA_Oxidoreductase"/>
</dbReference>
<dbReference type="InterPro" id="IPR036291">
    <property type="entry name" value="NAD(P)-bd_dom_sf"/>
</dbReference>